<dbReference type="Gene3D" id="3.30.2130.10">
    <property type="entry name" value="VC0802-like"/>
    <property type="match status" value="1"/>
</dbReference>
<dbReference type="CDD" id="cd04882">
    <property type="entry name" value="ACT_Bt0572_2"/>
    <property type="match status" value="1"/>
</dbReference>
<dbReference type="SUPFAM" id="SSF55021">
    <property type="entry name" value="ACT-like"/>
    <property type="match status" value="2"/>
</dbReference>
<dbReference type="PANTHER" id="PTHR40099">
    <property type="entry name" value="ACETOLACTATE SYNTHASE, SMALL SUBUNIT"/>
    <property type="match status" value="1"/>
</dbReference>
<dbReference type="InterPro" id="IPR045865">
    <property type="entry name" value="ACT-like_dom_sf"/>
</dbReference>
<dbReference type="Pfam" id="PF19571">
    <property type="entry name" value="ACT_8"/>
    <property type="match status" value="1"/>
</dbReference>
<sequence>MTINQISVFLENKPGQLAEFTRLLEENQIDMRALSIAETQDFGILRLIVDDPYKTVNVVKEAGYICAVTPVLAVELSDKPGSLVKLLTALGEGGINVEYSYAFTARKKDVAYMVFRVNDPEKAVGVLVQNQARPLSQDDLSSLFSD</sequence>
<accession>A0ABS9MNZ9</accession>
<dbReference type="PROSITE" id="PS51671">
    <property type="entry name" value="ACT"/>
    <property type="match status" value="1"/>
</dbReference>
<gene>
    <name evidence="2" type="ORF">L0P57_13455</name>
</gene>
<feature type="domain" description="ACT" evidence="1">
    <location>
        <begin position="5"/>
        <end position="79"/>
    </location>
</feature>
<evidence type="ECO:0000313" key="3">
    <source>
        <dbReference type="Proteomes" id="UP001298681"/>
    </source>
</evidence>
<evidence type="ECO:0000313" key="2">
    <source>
        <dbReference type="EMBL" id="MCG4611932.1"/>
    </source>
</evidence>
<evidence type="ECO:0000259" key="1">
    <source>
        <dbReference type="PROSITE" id="PS51671"/>
    </source>
</evidence>
<dbReference type="InterPro" id="IPR002912">
    <property type="entry name" value="ACT_dom"/>
</dbReference>
<dbReference type="CDD" id="cd04908">
    <property type="entry name" value="ACT_Bt0572_1"/>
    <property type="match status" value="1"/>
</dbReference>
<organism evidence="2 3">
    <name type="scientific">Anaeromassilibacillus senegalensis</name>
    <dbReference type="NCBI Taxonomy" id="1673717"/>
    <lineage>
        <taxon>Bacteria</taxon>
        <taxon>Bacillati</taxon>
        <taxon>Bacillota</taxon>
        <taxon>Clostridia</taxon>
        <taxon>Eubacteriales</taxon>
        <taxon>Acutalibacteraceae</taxon>
        <taxon>Anaeromassilibacillus</taxon>
    </lineage>
</organism>
<dbReference type="InterPro" id="IPR045739">
    <property type="entry name" value="ACT_dom_pair"/>
</dbReference>
<name>A0ABS9MNZ9_9FIRM</name>
<comment type="caution">
    <text evidence="2">The sequence shown here is derived from an EMBL/GenBank/DDBJ whole genome shotgun (WGS) entry which is preliminary data.</text>
</comment>
<reference evidence="2 3" key="1">
    <citation type="submission" date="2022-01" db="EMBL/GenBank/DDBJ databases">
        <title>Collection of gut derived symbiotic bacterial strains cultured from healthy donors.</title>
        <authorList>
            <person name="Lin H."/>
            <person name="Kohout C."/>
            <person name="Waligurski E."/>
            <person name="Pamer E.G."/>
        </authorList>
    </citation>
    <scope>NUCLEOTIDE SEQUENCE [LARGE SCALE GENOMIC DNA]</scope>
    <source>
        <strain evidence="2 3">DFI.7.58</strain>
    </source>
</reference>
<keyword evidence="3" id="KW-1185">Reference proteome</keyword>
<dbReference type="Proteomes" id="UP001298681">
    <property type="component" value="Unassembled WGS sequence"/>
</dbReference>
<protein>
    <submittedName>
        <fullName evidence="2">Acetolactate synthase</fullName>
    </submittedName>
</protein>
<proteinExistence type="predicted"/>
<dbReference type="PANTHER" id="PTHR40099:SF1">
    <property type="entry name" value="ACETOLACTATE SYNTHASE, SMALL SUBUNIT"/>
    <property type="match status" value="1"/>
</dbReference>
<dbReference type="RefSeq" id="WP_237967197.1">
    <property type="nucleotide sequence ID" value="NZ_JAKNHQ010000030.1"/>
</dbReference>
<dbReference type="EMBL" id="JAKNHQ010000030">
    <property type="protein sequence ID" value="MCG4611932.1"/>
    <property type="molecule type" value="Genomic_DNA"/>
</dbReference>